<dbReference type="RefSeq" id="WP_416207371.1">
    <property type="nucleotide sequence ID" value="NZ_JBBKTX010000033.1"/>
</dbReference>
<evidence type="ECO:0000256" key="9">
    <source>
        <dbReference type="SAM" id="Phobius"/>
    </source>
</evidence>
<accession>A0ABW8NNF2</accession>
<evidence type="ECO:0000256" key="6">
    <source>
        <dbReference type="ARBA" id="ARBA00022989"/>
    </source>
</evidence>
<evidence type="ECO:0000313" key="10">
    <source>
        <dbReference type="EMBL" id="MFK4754520.1"/>
    </source>
</evidence>
<evidence type="ECO:0000256" key="4">
    <source>
        <dbReference type="ARBA" id="ARBA00022692"/>
    </source>
</evidence>
<feature type="transmembrane region" description="Helical" evidence="9">
    <location>
        <begin position="102"/>
        <end position="120"/>
    </location>
</feature>
<feature type="transmembrane region" description="Helical" evidence="9">
    <location>
        <begin position="35"/>
        <end position="58"/>
    </location>
</feature>
<gene>
    <name evidence="10" type="primary">mreD</name>
    <name evidence="10" type="ORF">WG929_19110</name>
</gene>
<dbReference type="Proteomes" id="UP001620597">
    <property type="component" value="Unassembled WGS sequence"/>
</dbReference>
<protein>
    <recommendedName>
        <fullName evidence="8">Rod shape-determining protein MreD</fullName>
    </recommendedName>
</protein>
<comment type="subcellular location">
    <subcellularLocation>
        <location evidence="8">Cell inner membrane</location>
    </subcellularLocation>
    <subcellularLocation>
        <location evidence="1">Cell membrane</location>
        <topology evidence="1">Multi-pass membrane protein</topology>
    </subcellularLocation>
</comment>
<dbReference type="InterPro" id="IPR007227">
    <property type="entry name" value="Cell_shape_determining_MreD"/>
</dbReference>
<dbReference type="EMBL" id="JBBKTX010000033">
    <property type="protein sequence ID" value="MFK4754520.1"/>
    <property type="molecule type" value="Genomic_DNA"/>
</dbReference>
<dbReference type="InterPro" id="IPR026034">
    <property type="entry name" value="MreD_proteobac"/>
</dbReference>
<dbReference type="Pfam" id="PF04093">
    <property type="entry name" value="MreD"/>
    <property type="match status" value="1"/>
</dbReference>
<feature type="transmembrane region" description="Helical" evidence="9">
    <location>
        <begin position="6"/>
        <end position="23"/>
    </location>
</feature>
<dbReference type="PIRSF" id="PIRSF018472">
    <property type="entry name" value="MreD_proteobac"/>
    <property type="match status" value="1"/>
</dbReference>
<comment type="function">
    <text evidence="8">Involved in formation of the rod shape of the cell. May also contribute to regulation of formation of penicillin-binding proteins.</text>
</comment>
<sequence>MTSIQSFVIGMLSLFLGFVLEHLPLPDLLSWFQPLWILVIITLLVFQSPQTFGLWLAIPAGLMMDAEQGALLGTHVFTLSIHIFLVQFFFRRIEVFNLFQQMAVVLVLALLHQLLSFWLAQVMLDFPHPVNMWGPAFSSMFVWPWLFALTRLTLRRMSI</sequence>
<evidence type="ECO:0000313" key="11">
    <source>
        <dbReference type="Proteomes" id="UP001620597"/>
    </source>
</evidence>
<keyword evidence="8" id="KW-0997">Cell inner membrane</keyword>
<name>A0ABW8NNF2_9GAMM</name>
<keyword evidence="4 9" id="KW-0812">Transmembrane</keyword>
<dbReference type="PANTHER" id="PTHR37484:SF1">
    <property type="entry name" value="ROD SHAPE-DETERMINING PROTEIN MRED"/>
    <property type="match status" value="1"/>
</dbReference>
<comment type="caution">
    <text evidence="10">The sequence shown here is derived from an EMBL/GenBank/DDBJ whole genome shotgun (WGS) entry which is preliminary data.</text>
</comment>
<keyword evidence="7 8" id="KW-0472">Membrane</keyword>
<proteinExistence type="inferred from homology"/>
<keyword evidence="11" id="KW-1185">Reference proteome</keyword>
<comment type="similarity">
    <text evidence="2 8">Belongs to the MreD family.</text>
</comment>
<feature type="transmembrane region" description="Helical" evidence="9">
    <location>
        <begin position="70"/>
        <end position="90"/>
    </location>
</feature>
<evidence type="ECO:0000256" key="5">
    <source>
        <dbReference type="ARBA" id="ARBA00022960"/>
    </source>
</evidence>
<evidence type="ECO:0000256" key="1">
    <source>
        <dbReference type="ARBA" id="ARBA00004651"/>
    </source>
</evidence>
<evidence type="ECO:0000256" key="8">
    <source>
        <dbReference type="PIRNR" id="PIRNR018472"/>
    </source>
</evidence>
<feature type="transmembrane region" description="Helical" evidence="9">
    <location>
        <begin position="132"/>
        <end position="154"/>
    </location>
</feature>
<dbReference type="NCBIfam" id="TIGR03426">
    <property type="entry name" value="shape_MreD"/>
    <property type="match status" value="1"/>
</dbReference>
<dbReference type="PANTHER" id="PTHR37484">
    <property type="entry name" value="ROD SHAPE-DETERMINING PROTEIN MRED"/>
    <property type="match status" value="1"/>
</dbReference>
<reference evidence="10 11" key="1">
    <citation type="submission" date="2024-03" db="EMBL/GenBank/DDBJ databases">
        <title>High-quality draft genome sequence of Oceanobacter sp. wDCs-4.</title>
        <authorList>
            <person name="Dong C."/>
        </authorList>
    </citation>
    <scope>NUCLEOTIDE SEQUENCE [LARGE SCALE GENOMIC DNA]</scope>
    <source>
        <strain evidence="11">wDCs-4</strain>
    </source>
</reference>
<evidence type="ECO:0000256" key="7">
    <source>
        <dbReference type="ARBA" id="ARBA00023136"/>
    </source>
</evidence>
<keyword evidence="5 8" id="KW-0133">Cell shape</keyword>
<organism evidence="10 11">
    <name type="scientific">Oceanobacter antarcticus</name>
    <dbReference type="NCBI Taxonomy" id="3133425"/>
    <lineage>
        <taxon>Bacteria</taxon>
        <taxon>Pseudomonadati</taxon>
        <taxon>Pseudomonadota</taxon>
        <taxon>Gammaproteobacteria</taxon>
        <taxon>Oceanospirillales</taxon>
        <taxon>Oceanospirillaceae</taxon>
        <taxon>Oceanobacter</taxon>
    </lineage>
</organism>
<evidence type="ECO:0000256" key="3">
    <source>
        <dbReference type="ARBA" id="ARBA00022475"/>
    </source>
</evidence>
<evidence type="ECO:0000256" key="2">
    <source>
        <dbReference type="ARBA" id="ARBA00007776"/>
    </source>
</evidence>
<keyword evidence="6 9" id="KW-1133">Transmembrane helix</keyword>
<keyword evidence="3 8" id="KW-1003">Cell membrane</keyword>